<keyword evidence="6" id="KW-0539">Nucleus</keyword>
<dbReference type="Gene3D" id="1.10.150.50">
    <property type="entry name" value="Transcription Factor, Ets-1"/>
    <property type="match status" value="1"/>
</dbReference>
<evidence type="ECO:0000256" key="4">
    <source>
        <dbReference type="ARBA" id="ARBA00023015"/>
    </source>
</evidence>
<evidence type="ECO:0000256" key="5">
    <source>
        <dbReference type="ARBA" id="ARBA00023163"/>
    </source>
</evidence>
<feature type="domain" description="NAB co-repressor" evidence="9">
    <location>
        <begin position="326"/>
        <end position="425"/>
    </location>
</feature>
<dbReference type="InterPro" id="IPR013761">
    <property type="entry name" value="SAM/pointed_sf"/>
</dbReference>
<name>A0A915CW13_9BILA</name>
<evidence type="ECO:0000256" key="7">
    <source>
        <dbReference type="SAM" id="MobiDB-lite"/>
    </source>
</evidence>
<evidence type="ECO:0000259" key="8">
    <source>
        <dbReference type="Pfam" id="PF04904"/>
    </source>
</evidence>
<comment type="subcellular location">
    <subcellularLocation>
        <location evidence="1">Nucleus</location>
    </subcellularLocation>
</comment>
<feature type="compositionally biased region" description="Basic residues" evidence="7">
    <location>
        <begin position="429"/>
        <end position="442"/>
    </location>
</feature>
<dbReference type="WBParaSite" id="jg12762">
    <property type="protein sequence ID" value="jg12762"/>
    <property type="gene ID" value="jg12762"/>
</dbReference>
<protein>
    <submittedName>
        <fullName evidence="11">Uncharacterized protein</fullName>
    </submittedName>
</protein>
<evidence type="ECO:0000256" key="3">
    <source>
        <dbReference type="ARBA" id="ARBA00022491"/>
    </source>
</evidence>
<feature type="region of interest" description="Disordered" evidence="7">
    <location>
        <begin position="529"/>
        <end position="553"/>
    </location>
</feature>
<evidence type="ECO:0000256" key="6">
    <source>
        <dbReference type="ARBA" id="ARBA00023242"/>
    </source>
</evidence>
<dbReference type="Pfam" id="PF04905">
    <property type="entry name" value="NCD2"/>
    <property type="match status" value="1"/>
</dbReference>
<feature type="region of interest" description="Disordered" evidence="7">
    <location>
        <begin position="429"/>
        <end position="514"/>
    </location>
</feature>
<feature type="compositionally biased region" description="Low complexity" evidence="7">
    <location>
        <begin position="191"/>
        <end position="211"/>
    </location>
</feature>
<dbReference type="PANTHER" id="PTHR12623:SF10">
    <property type="entry name" value="NGFI-A-BINDING PROTEIN HOMOLOG"/>
    <property type="match status" value="1"/>
</dbReference>
<dbReference type="PANTHER" id="PTHR12623">
    <property type="entry name" value="NGFI-A BINDING PROTEIN"/>
    <property type="match status" value="1"/>
</dbReference>
<keyword evidence="4" id="KW-0805">Transcription regulation</keyword>
<keyword evidence="5" id="KW-0804">Transcription</keyword>
<feature type="compositionally biased region" description="Basic and acidic residues" evidence="7">
    <location>
        <begin position="453"/>
        <end position="463"/>
    </location>
</feature>
<dbReference type="GO" id="GO:0005634">
    <property type="term" value="C:nucleus"/>
    <property type="evidence" value="ECO:0007669"/>
    <property type="project" value="UniProtKB-SubCell"/>
</dbReference>
<reference evidence="11" key="1">
    <citation type="submission" date="2022-11" db="UniProtKB">
        <authorList>
            <consortium name="WormBaseParasite"/>
        </authorList>
    </citation>
    <scope>IDENTIFICATION</scope>
</reference>
<evidence type="ECO:0000259" key="9">
    <source>
        <dbReference type="Pfam" id="PF04905"/>
    </source>
</evidence>
<accession>A0A915CW13</accession>
<feature type="domain" description="Nab N-terminal" evidence="8">
    <location>
        <begin position="52"/>
        <end position="127"/>
    </location>
</feature>
<dbReference type="SUPFAM" id="SSF47769">
    <property type="entry name" value="SAM/Pointed domain"/>
    <property type="match status" value="1"/>
</dbReference>
<dbReference type="GO" id="GO:0003712">
    <property type="term" value="F:transcription coregulator activity"/>
    <property type="evidence" value="ECO:0007669"/>
    <property type="project" value="InterPro"/>
</dbReference>
<dbReference type="AlphaFoldDB" id="A0A915CW13"/>
<feature type="compositionally biased region" description="Polar residues" evidence="7">
    <location>
        <begin position="500"/>
        <end position="510"/>
    </location>
</feature>
<dbReference type="InterPro" id="IPR006988">
    <property type="entry name" value="Nab_N"/>
</dbReference>
<evidence type="ECO:0000313" key="10">
    <source>
        <dbReference type="Proteomes" id="UP000887574"/>
    </source>
</evidence>
<sequence>MGRSSLCQFTLCPANCAKIKSNMRNIFKFVLVHDRNKERHSRQRMTGMKKATSLSEWQLQAVLYKAKLTQYYETFISQGGDDIDQIMQCDEQEFLEIMSLVGMSQKPLHVRRLQRTLNEFSLNRAQFLMTSVNFVGFPPMDFPSSTSPIEGLTSALQFLIPGFMPNQLDLSALMASSQLDETLVASTSKGSVVSPSPPSSTIKAIPSSSSGSNSVVGGTANIILPFPDSVLMSLVSSGCQVTPPPIIHGSTSVDSCSPMKGVDTRPAVDTLSPVQKTNAQTHSEIANDFGLVASSSSSMSSAAAMDPSSMIYQLFEIPSLCDTDIRQLAETQASAQQKENQQRVVRRNVVAIEHPRRLIEFRRFSAIYGRFDAKRKADKPLTFHEALVNEAAAQLCICRPELLTRRDELFPLARKLVRSAGFRGLRGMSRRHLSRRRNRKRSGMVGEEAAYDSTERSSERSQSPEHSSVGSTSPSPSPQVGGHASATEGLENGDIFRPNSVESTSSTNHKATMEQRAIRLEECFERSQLQAPIKKRRQQNQQQQSPNTTRIQE</sequence>
<evidence type="ECO:0000256" key="1">
    <source>
        <dbReference type="ARBA" id="ARBA00004123"/>
    </source>
</evidence>
<feature type="region of interest" description="Disordered" evidence="7">
    <location>
        <begin position="188"/>
        <end position="211"/>
    </location>
</feature>
<evidence type="ECO:0000313" key="11">
    <source>
        <dbReference type="WBParaSite" id="jg12762"/>
    </source>
</evidence>
<keyword evidence="3" id="KW-0678">Repressor</keyword>
<comment type="similarity">
    <text evidence="2">Belongs to the NAB family.</text>
</comment>
<evidence type="ECO:0000256" key="2">
    <source>
        <dbReference type="ARBA" id="ARBA00008864"/>
    </source>
</evidence>
<dbReference type="Gene3D" id="1.20.120.2010">
    <property type="entry name" value="NAB conserved domain 2"/>
    <property type="match status" value="1"/>
</dbReference>
<dbReference type="InterPro" id="IPR038398">
    <property type="entry name" value="NCD2_sf"/>
</dbReference>
<dbReference type="GO" id="GO:0045892">
    <property type="term" value="P:negative regulation of DNA-templated transcription"/>
    <property type="evidence" value="ECO:0007669"/>
    <property type="project" value="InterPro"/>
</dbReference>
<feature type="compositionally biased region" description="Low complexity" evidence="7">
    <location>
        <begin position="464"/>
        <end position="474"/>
    </location>
</feature>
<organism evidence="10 11">
    <name type="scientific">Ditylenchus dipsaci</name>
    <dbReference type="NCBI Taxonomy" id="166011"/>
    <lineage>
        <taxon>Eukaryota</taxon>
        <taxon>Metazoa</taxon>
        <taxon>Ecdysozoa</taxon>
        <taxon>Nematoda</taxon>
        <taxon>Chromadorea</taxon>
        <taxon>Rhabditida</taxon>
        <taxon>Tylenchina</taxon>
        <taxon>Tylenchomorpha</taxon>
        <taxon>Sphaerularioidea</taxon>
        <taxon>Anguinidae</taxon>
        <taxon>Anguininae</taxon>
        <taxon>Ditylenchus</taxon>
    </lineage>
</organism>
<proteinExistence type="inferred from homology"/>
<dbReference type="InterPro" id="IPR006989">
    <property type="entry name" value="NAB_co-repressor_dom"/>
</dbReference>
<dbReference type="InterPro" id="IPR039040">
    <property type="entry name" value="NAB_fam"/>
</dbReference>
<dbReference type="Pfam" id="PF04904">
    <property type="entry name" value="SAM_NCD1"/>
    <property type="match status" value="1"/>
</dbReference>
<keyword evidence="10" id="KW-1185">Reference proteome</keyword>
<dbReference type="Proteomes" id="UP000887574">
    <property type="component" value="Unplaced"/>
</dbReference>